<keyword evidence="5" id="KW-0238">DNA-binding</keyword>
<dbReference type="SUPFAM" id="SSF46689">
    <property type="entry name" value="Homeodomain-like"/>
    <property type="match status" value="1"/>
</dbReference>
<keyword evidence="2" id="KW-0217">Developmental protein</keyword>
<feature type="domain" description="Paired" evidence="9">
    <location>
        <begin position="25"/>
        <end position="141"/>
    </location>
</feature>
<evidence type="ECO:0000256" key="6">
    <source>
        <dbReference type="ARBA" id="ARBA00023163"/>
    </source>
</evidence>
<dbReference type="PRINTS" id="PR00027">
    <property type="entry name" value="PAIREDBOX"/>
</dbReference>
<keyword evidence="6" id="KW-0804">Transcription</keyword>
<evidence type="ECO:0000256" key="7">
    <source>
        <dbReference type="ARBA" id="ARBA00023242"/>
    </source>
</evidence>
<dbReference type="Pfam" id="PF00292">
    <property type="entry name" value="PAX"/>
    <property type="match status" value="1"/>
</dbReference>
<keyword evidence="11" id="KW-1185">Reference proteome</keyword>
<dbReference type="Gene3D" id="1.10.10.10">
    <property type="entry name" value="Winged helix-like DNA-binding domain superfamily/Winged helix DNA-binding domain"/>
    <property type="match status" value="2"/>
</dbReference>
<evidence type="ECO:0000256" key="4">
    <source>
        <dbReference type="ARBA" id="ARBA00023015"/>
    </source>
</evidence>
<reference evidence="10" key="1">
    <citation type="journal article" date="2023" name="bioRxiv">
        <title>Scaffold-level genome assemblies of two parasitoid biocontrol wasps reveal the parthenogenesis mechanism and an associated novel virus.</title>
        <authorList>
            <person name="Inwood S."/>
            <person name="Skelly J."/>
            <person name="Guhlin J."/>
            <person name="Harrop T."/>
            <person name="Goldson S."/>
            <person name="Dearden P."/>
        </authorList>
    </citation>
    <scope>NUCLEOTIDE SEQUENCE</scope>
    <source>
        <strain evidence="10">Irish</strain>
        <tissue evidence="10">Whole body</tissue>
    </source>
</reference>
<comment type="subcellular location">
    <subcellularLocation>
        <location evidence="1">Nucleus</location>
    </subcellularLocation>
</comment>
<feature type="region of interest" description="Disordered" evidence="8">
    <location>
        <begin position="384"/>
        <end position="429"/>
    </location>
</feature>
<evidence type="ECO:0000256" key="3">
    <source>
        <dbReference type="ARBA" id="ARBA00022724"/>
    </source>
</evidence>
<keyword evidence="7" id="KW-0539">Nucleus</keyword>
<dbReference type="PROSITE" id="PS51057">
    <property type="entry name" value="PAIRED_2"/>
    <property type="match status" value="1"/>
</dbReference>
<feature type="region of interest" description="Disordered" evidence="8">
    <location>
        <begin position="283"/>
        <end position="315"/>
    </location>
</feature>
<evidence type="ECO:0000313" key="10">
    <source>
        <dbReference type="EMBL" id="KAK0165289.1"/>
    </source>
</evidence>
<dbReference type="EMBL" id="JAQQBS010001422">
    <property type="protein sequence ID" value="KAK0165289.1"/>
    <property type="molecule type" value="Genomic_DNA"/>
</dbReference>
<comment type="caution">
    <text evidence="10">The sequence shown here is derived from an EMBL/GenBank/DDBJ whole genome shotgun (WGS) entry which is preliminary data.</text>
</comment>
<feature type="region of interest" description="Disordered" evidence="8">
    <location>
        <begin position="231"/>
        <end position="254"/>
    </location>
</feature>
<dbReference type="PANTHER" id="PTHR45636:SF41">
    <property type="entry name" value="PAIRED BOX PROTEIN PAX-6-RELATED"/>
    <property type="match status" value="1"/>
</dbReference>
<keyword evidence="4" id="KW-0805">Transcription regulation</keyword>
<reference evidence="10" key="2">
    <citation type="submission" date="2023-03" db="EMBL/GenBank/DDBJ databases">
        <authorList>
            <person name="Inwood S.N."/>
            <person name="Skelly J.G."/>
            <person name="Guhlin J."/>
            <person name="Harrop T.W.R."/>
            <person name="Goldson S.G."/>
            <person name="Dearden P.K."/>
        </authorList>
    </citation>
    <scope>NUCLEOTIDE SEQUENCE</scope>
    <source>
        <strain evidence="10">Irish</strain>
        <tissue evidence="10">Whole body</tissue>
    </source>
</reference>
<keyword evidence="3" id="KW-0563">Paired box</keyword>
<evidence type="ECO:0000256" key="5">
    <source>
        <dbReference type="ARBA" id="ARBA00023125"/>
    </source>
</evidence>
<accession>A0AA39F9G3</accession>
<dbReference type="GO" id="GO:0009791">
    <property type="term" value="P:post-embryonic development"/>
    <property type="evidence" value="ECO:0007669"/>
    <property type="project" value="UniProtKB-ARBA"/>
</dbReference>
<dbReference type="InterPro" id="IPR009057">
    <property type="entry name" value="Homeodomain-like_sf"/>
</dbReference>
<feature type="compositionally biased region" description="Low complexity" evidence="8">
    <location>
        <begin position="401"/>
        <end position="413"/>
    </location>
</feature>
<dbReference type="GO" id="GO:0000981">
    <property type="term" value="F:DNA-binding transcription factor activity, RNA polymerase II-specific"/>
    <property type="evidence" value="ECO:0007669"/>
    <property type="project" value="TreeGrafter"/>
</dbReference>
<dbReference type="InterPro" id="IPR043565">
    <property type="entry name" value="PAX_fam"/>
</dbReference>
<gene>
    <name evidence="10" type="ORF">PV328_003817</name>
</gene>
<evidence type="ECO:0000259" key="9">
    <source>
        <dbReference type="PROSITE" id="PS51057"/>
    </source>
</evidence>
<dbReference type="PANTHER" id="PTHR45636">
    <property type="entry name" value="PAIRED BOX PROTEIN PAX-6-RELATED-RELATED"/>
    <property type="match status" value="1"/>
</dbReference>
<protein>
    <recommendedName>
        <fullName evidence="9">Paired domain-containing protein</fullName>
    </recommendedName>
</protein>
<sequence>MHIGGPGMGGSMVGQNSIFGCSAAGHSGVNQLGGVYVNGRPLPDSTRQKIVELAHSGARPCDISRILQVSNGCTGSIKPRAIGGSKPRVATTPVVNKIADYKRECPSIFAWEIRDRLLQEGVCNNDNIPSVSSINRVLRNLASQKEQQAAAVQAHQGAESVYDKLRIFNGQATGWPPAWYSAAPSHHPLATGIPTTTTPATGQSLLPGGQLHGRDDSLLKRSDTVSLLSLQQETTSDGNSEHNSSGDEESQQRMRLKRKLQRNRTSFTNEQIDALEKAKWRREEKLRNQRRSAVDQVVGGAAGGGGSGAAAPAGSPATPRLPLNAGFNAMYSSIPQPIATMPDTYSSMTSSLGGSMGGSCLQQRAEGYPAYVFHEPLHSLTQSYSHAHGTSAHSQPHRGIPTSHGGTPSTPGGQPAGPGGAPYQPTTSTATGVISAGVSVPVQIPSQNPDLAGNYWPRLQ</sequence>
<dbReference type="InterPro" id="IPR001523">
    <property type="entry name" value="Paired_dom"/>
</dbReference>
<dbReference type="InterPro" id="IPR036388">
    <property type="entry name" value="WH-like_DNA-bd_sf"/>
</dbReference>
<feature type="region of interest" description="Disordered" evidence="8">
    <location>
        <begin position="190"/>
        <end position="216"/>
    </location>
</feature>
<evidence type="ECO:0000313" key="11">
    <source>
        <dbReference type="Proteomes" id="UP001168990"/>
    </source>
</evidence>
<proteinExistence type="predicted"/>
<organism evidence="10 11">
    <name type="scientific">Microctonus aethiopoides</name>
    <dbReference type="NCBI Taxonomy" id="144406"/>
    <lineage>
        <taxon>Eukaryota</taxon>
        <taxon>Metazoa</taxon>
        <taxon>Ecdysozoa</taxon>
        <taxon>Arthropoda</taxon>
        <taxon>Hexapoda</taxon>
        <taxon>Insecta</taxon>
        <taxon>Pterygota</taxon>
        <taxon>Neoptera</taxon>
        <taxon>Endopterygota</taxon>
        <taxon>Hymenoptera</taxon>
        <taxon>Apocrita</taxon>
        <taxon>Ichneumonoidea</taxon>
        <taxon>Braconidae</taxon>
        <taxon>Euphorinae</taxon>
        <taxon>Microctonus</taxon>
    </lineage>
</organism>
<dbReference type="SMART" id="SM00351">
    <property type="entry name" value="PAX"/>
    <property type="match status" value="1"/>
</dbReference>
<evidence type="ECO:0000256" key="1">
    <source>
        <dbReference type="ARBA" id="ARBA00004123"/>
    </source>
</evidence>
<name>A0AA39F9G3_9HYME</name>
<evidence type="ECO:0000256" key="8">
    <source>
        <dbReference type="SAM" id="MobiDB-lite"/>
    </source>
</evidence>
<dbReference type="Proteomes" id="UP001168990">
    <property type="component" value="Unassembled WGS sequence"/>
</dbReference>
<dbReference type="AlphaFoldDB" id="A0AA39F9G3"/>
<dbReference type="GO" id="GO:0000978">
    <property type="term" value="F:RNA polymerase II cis-regulatory region sequence-specific DNA binding"/>
    <property type="evidence" value="ECO:0007669"/>
    <property type="project" value="TreeGrafter"/>
</dbReference>
<feature type="compositionally biased region" description="Low complexity" evidence="8">
    <location>
        <begin position="190"/>
        <end position="202"/>
    </location>
</feature>
<evidence type="ECO:0000256" key="2">
    <source>
        <dbReference type="ARBA" id="ARBA00022473"/>
    </source>
</evidence>
<dbReference type="FunFam" id="1.10.10.10:FF:000003">
    <property type="entry name" value="Paired box protein Pax-6"/>
    <property type="match status" value="1"/>
</dbReference>
<feature type="compositionally biased region" description="Polar residues" evidence="8">
    <location>
        <begin position="231"/>
        <end position="243"/>
    </location>
</feature>
<dbReference type="GO" id="GO:0005634">
    <property type="term" value="C:nucleus"/>
    <property type="evidence" value="ECO:0007669"/>
    <property type="project" value="UniProtKB-SubCell"/>
</dbReference>